<keyword evidence="7" id="KW-1185">Reference proteome</keyword>
<reference evidence="6 7" key="1">
    <citation type="submission" date="2024-06" db="EMBL/GenBank/DDBJ databases">
        <title>Sorghum-associated microbial communities from plants grown in Nebraska, USA.</title>
        <authorList>
            <person name="Schachtman D."/>
        </authorList>
    </citation>
    <scope>NUCLEOTIDE SEQUENCE [LARGE SCALE GENOMIC DNA]</scope>
    <source>
        <strain evidence="6 7">2709</strain>
    </source>
</reference>
<keyword evidence="3" id="KW-0804">Transcription</keyword>
<dbReference type="Gene3D" id="3.30.450.40">
    <property type="match status" value="1"/>
</dbReference>
<dbReference type="SUPFAM" id="SSF55781">
    <property type="entry name" value="GAF domain-like"/>
    <property type="match status" value="1"/>
</dbReference>
<evidence type="ECO:0000256" key="3">
    <source>
        <dbReference type="ARBA" id="ARBA00023163"/>
    </source>
</evidence>
<feature type="domain" description="HTH iclR-type" evidence="4">
    <location>
        <begin position="22"/>
        <end position="84"/>
    </location>
</feature>
<dbReference type="InterPro" id="IPR036388">
    <property type="entry name" value="WH-like_DNA-bd_sf"/>
</dbReference>
<dbReference type="PANTHER" id="PTHR30136:SF8">
    <property type="entry name" value="TRANSCRIPTIONAL REGULATORY PROTEIN"/>
    <property type="match status" value="1"/>
</dbReference>
<sequence>MSKIRRSGEQSLAAAEPQQRGVAAVESAAAILDVLHKAQVPLGVTSIAKASGFAPARVHHYLVSLLKTGLVHKEEDPVRYGLGPFAIRLGLTAVDRLEIQHFSAPFLHELSTETGEASFFSIWSPAGPVIVRWEQGLRPLTVFARLGTVMPLLRSATGQVYCAWGPGVAVAEAVERALLQLPPSERAAERAACKVRTEEARRMACGTTRGSMLAEVSAVAAPVFDRDGHLAGVMTVLGLLQGFDASPKGKMAKAVRRVSRQLSEKLGYSDGDE</sequence>
<dbReference type="Pfam" id="PF01614">
    <property type="entry name" value="IclR_C"/>
    <property type="match status" value="1"/>
</dbReference>
<dbReference type="InterPro" id="IPR050707">
    <property type="entry name" value="HTH_MetabolicPath_Reg"/>
</dbReference>
<dbReference type="InterPro" id="IPR036390">
    <property type="entry name" value="WH_DNA-bd_sf"/>
</dbReference>
<keyword evidence="1" id="KW-0805">Transcription regulation</keyword>
<proteinExistence type="predicted"/>
<dbReference type="PROSITE" id="PS51077">
    <property type="entry name" value="HTH_ICLR"/>
    <property type="match status" value="1"/>
</dbReference>
<evidence type="ECO:0000256" key="1">
    <source>
        <dbReference type="ARBA" id="ARBA00023015"/>
    </source>
</evidence>
<dbReference type="SUPFAM" id="SSF46785">
    <property type="entry name" value="Winged helix' DNA-binding domain"/>
    <property type="match status" value="1"/>
</dbReference>
<evidence type="ECO:0000259" key="4">
    <source>
        <dbReference type="PROSITE" id="PS51077"/>
    </source>
</evidence>
<comment type="caution">
    <text evidence="6">The sequence shown here is derived from an EMBL/GenBank/DDBJ whole genome shotgun (WGS) entry which is preliminary data.</text>
</comment>
<dbReference type="InterPro" id="IPR029016">
    <property type="entry name" value="GAF-like_dom_sf"/>
</dbReference>
<protein>
    <submittedName>
        <fullName evidence="6">DNA-binding IclR family transcriptional regulator</fullName>
    </submittedName>
</protein>
<gene>
    <name evidence="6" type="ORF">ABIE13_001031</name>
</gene>
<dbReference type="GO" id="GO:0003677">
    <property type="term" value="F:DNA binding"/>
    <property type="evidence" value="ECO:0007669"/>
    <property type="project" value="UniProtKB-KW"/>
</dbReference>
<name>A0ABV2Q4H1_9BURK</name>
<dbReference type="PROSITE" id="PS51078">
    <property type="entry name" value="ICLR_ED"/>
    <property type="match status" value="1"/>
</dbReference>
<evidence type="ECO:0000313" key="7">
    <source>
        <dbReference type="Proteomes" id="UP001549320"/>
    </source>
</evidence>
<organism evidence="6 7">
    <name type="scientific">Ottowia thiooxydans</name>
    <dbReference type="NCBI Taxonomy" id="219182"/>
    <lineage>
        <taxon>Bacteria</taxon>
        <taxon>Pseudomonadati</taxon>
        <taxon>Pseudomonadota</taxon>
        <taxon>Betaproteobacteria</taxon>
        <taxon>Burkholderiales</taxon>
        <taxon>Comamonadaceae</taxon>
        <taxon>Ottowia</taxon>
    </lineage>
</organism>
<dbReference type="Proteomes" id="UP001549320">
    <property type="component" value="Unassembled WGS sequence"/>
</dbReference>
<dbReference type="InterPro" id="IPR014757">
    <property type="entry name" value="Tscrpt_reg_IclR_C"/>
</dbReference>
<dbReference type="RefSeq" id="WP_354441717.1">
    <property type="nucleotide sequence ID" value="NZ_JBEPSH010000002.1"/>
</dbReference>
<dbReference type="PANTHER" id="PTHR30136">
    <property type="entry name" value="HELIX-TURN-HELIX TRANSCRIPTIONAL REGULATOR, ICLR FAMILY"/>
    <property type="match status" value="1"/>
</dbReference>
<evidence type="ECO:0000256" key="2">
    <source>
        <dbReference type="ARBA" id="ARBA00023125"/>
    </source>
</evidence>
<dbReference type="Pfam" id="PF09339">
    <property type="entry name" value="HTH_IclR"/>
    <property type="match status" value="1"/>
</dbReference>
<feature type="domain" description="IclR-ED" evidence="5">
    <location>
        <begin position="85"/>
        <end position="268"/>
    </location>
</feature>
<dbReference type="InterPro" id="IPR005471">
    <property type="entry name" value="Tscrpt_reg_IclR_N"/>
</dbReference>
<dbReference type="Gene3D" id="1.10.10.10">
    <property type="entry name" value="Winged helix-like DNA-binding domain superfamily/Winged helix DNA-binding domain"/>
    <property type="match status" value="1"/>
</dbReference>
<evidence type="ECO:0000313" key="6">
    <source>
        <dbReference type="EMBL" id="MET4575931.1"/>
    </source>
</evidence>
<accession>A0ABV2Q4H1</accession>
<dbReference type="SMART" id="SM00346">
    <property type="entry name" value="HTH_ICLR"/>
    <property type="match status" value="1"/>
</dbReference>
<keyword evidence="2 6" id="KW-0238">DNA-binding</keyword>
<evidence type="ECO:0000259" key="5">
    <source>
        <dbReference type="PROSITE" id="PS51078"/>
    </source>
</evidence>
<dbReference type="EMBL" id="JBEPSH010000002">
    <property type="protein sequence ID" value="MET4575931.1"/>
    <property type="molecule type" value="Genomic_DNA"/>
</dbReference>